<name>A0A6G0W2B5_APHCR</name>
<reference evidence="2 3" key="1">
    <citation type="submission" date="2019-08" db="EMBL/GenBank/DDBJ databases">
        <title>Whole genome of Aphis craccivora.</title>
        <authorList>
            <person name="Voronova N.V."/>
            <person name="Shulinski R.S."/>
            <person name="Bandarenka Y.V."/>
            <person name="Zhorov D.G."/>
            <person name="Warner D."/>
        </authorList>
    </citation>
    <scope>NUCLEOTIDE SEQUENCE [LARGE SCALE GENOMIC DNA]</scope>
    <source>
        <strain evidence="2">180601</strain>
        <tissue evidence="2">Whole Body</tissue>
    </source>
</reference>
<organism evidence="2 3">
    <name type="scientific">Aphis craccivora</name>
    <name type="common">Cowpea aphid</name>
    <dbReference type="NCBI Taxonomy" id="307492"/>
    <lineage>
        <taxon>Eukaryota</taxon>
        <taxon>Metazoa</taxon>
        <taxon>Ecdysozoa</taxon>
        <taxon>Arthropoda</taxon>
        <taxon>Hexapoda</taxon>
        <taxon>Insecta</taxon>
        <taxon>Pterygota</taxon>
        <taxon>Neoptera</taxon>
        <taxon>Paraneoptera</taxon>
        <taxon>Hemiptera</taxon>
        <taxon>Sternorrhyncha</taxon>
        <taxon>Aphidomorpha</taxon>
        <taxon>Aphidoidea</taxon>
        <taxon>Aphididae</taxon>
        <taxon>Aphidini</taxon>
        <taxon>Aphis</taxon>
        <taxon>Aphis</taxon>
    </lineage>
</organism>
<evidence type="ECO:0000259" key="1">
    <source>
        <dbReference type="Pfam" id="PF05699"/>
    </source>
</evidence>
<dbReference type="OrthoDB" id="1607513at2759"/>
<dbReference type="PANTHER" id="PTHR47611">
    <property type="entry name" value="HAT DIMERISATION DOMAIN, C-TERMINAL"/>
    <property type="match status" value="1"/>
</dbReference>
<dbReference type="InterPro" id="IPR012337">
    <property type="entry name" value="RNaseH-like_sf"/>
</dbReference>
<dbReference type="GO" id="GO:0046983">
    <property type="term" value="F:protein dimerization activity"/>
    <property type="evidence" value="ECO:0007669"/>
    <property type="project" value="InterPro"/>
</dbReference>
<dbReference type="InterPro" id="IPR008906">
    <property type="entry name" value="HATC_C_dom"/>
</dbReference>
<sequence>MMSNNFTVLDDYTDFNKDLVAEYETYCNVESVPINGDPLGWWSSQKKNDKYPYIGNMQLLQKYLSAPASSVYSERLFSEAGLVYEAKRSQLHPEKAEQILFLHHNLNKF</sequence>
<dbReference type="EMBL" id="VUJU01009388">
    <property type="protein sequence ID" value="KAF0720865.1"/>
    <property type="molecule type" value="Genomic_DNA"/>
</dbReference>
<feature type="domain" description="HAT C-terminal dimerisation" evidence="1">
    <location>
        <begin position="22"/>
        <end position="106"/>
    </location>
</feature>
<gene>
    <name evidence="2" type="ORF">FWK35_00030735</name>
</gene>
<proteinExistence type="predicted"/>
<keyword evidence="3" id="KW-1185">Reference proteome</keyword>
<evidence type="ECO:0000313" key="2">
    <source>
        <dbReference type="EMBL" id="KAF0720865.1"/>
    </source>
</evidence>
<dbReference type="PANTHER" id="PTHR47611:SF3">
    <property type="entry name" value="HAT C-TERMINAL DIMERISATION DOMAIN-CONTAINING PROTEIN"/>
    <property type="match status" value="1"/>
</dbReference>
<dbReference type="Pfam" id="PF05699">
    <property type="entry name" value="Dimer_Tnp_hAT"/>
    <property type="match status" value="1"/>
</dbReference>
<dbReference type="SUPFAM" id="SSF53098">
    <property type="entry name" value="Ribonuclease H-like"/>
    <property type="match status" value="1"/>
</dbReference>
<dbReference type="Proteomes" id="UP000478052">
    <property type="component" value="Unassembled WGS sequence"/>
</dbReference>
<evidence type="ECO:0000313" key="3">
    <source>
        <dbReference type="Proteomes" id="UP000478052"/>
    </source>
</evidence>
<comment type="caution">
    <text evidence="2">The sequence shown here is derived from an EMBL/GenBank/DDBJ whole genome shotgun (WGS) entry which is preliminary data.</text>
</comment>
<dbReference type="AlphaFoldDB" id="A0A6G0W2B5"/>
<protein>
    <submittedName>
        <fullName evidence="2">Zinc finger BED domain-containing protein 4-like isoform X2</fullName>
    </submittedName>
</protein>
<accession>A0A6G0W2B5</accession>